<dbReference type="EMBL" id="RRCN01000002">
    <property type="protein sequence ID" value="RRJ54722.1"/>
    <property type="molecule type" value="Genomic_DNA"/>
</dbReference>
<dbReference type="RefSeq" id="WP_128635808.1">
    <property type="nucleotide sequence ID" value="NZ_RRCN01000002.1"/>
</dbReference>
<reference evidence="5 6" key="1">
    <citation type="submission" date="2018-11" db="EMBL/GenBank/DDBJ databases">
        <title>Genome sequencing of Paenibacillus sp. KCOM 3021 (= ChDC PVNT-B20).</title>
        <authorList>
            <person name="Kook J.-K."/>
            <person name="Park S.-N."/>
            <person name="Lim Y.K."/>
        </authorList>
    </citation>
    <scope>NUCLEOTIDE SEQUENCE [LARGE SCALE GENOMIC DNA]</scope>
    <source>
        <strain evidence="5 6">KCOM 3021</strain>
    </source>
</reference>
<evidence type="ECO:0000313" key="5">
    <source>
        <dbReference type="EMBL" id="RRJ54722.1"/>
    </source>
</evidence>
<protein>
    <recommendedName>
        <fullName evidence="4">AP2/ERF domain-containing protein</fullName>
    </recommendedName>
</protein>
<name>A0A3P3T9V3_9BACL</name>
<proteinExistence type="predicted"/>
<evidence type="ECO:0000256" key="1">
    <source>
        <dbReference type="ARBA" id="ARBA00023015"/>
    </source>
</evidence>
<evidence type="ECO:0000256" key="2">
    <source>
        <dbReference type="ARBA" id="ARBA00023125"/>
    </source>
</evidence>
<keyword evidence="1" id="KW-0805">Transcription regulation</keyword>
<gene>
    <name evidence="5" type="ORF">EHV15_34560</name>
</gene>
<comment type="caution">
    <text evidence="5">The sequence shown here is derived from an EMBL/GenBank/DDBJ whole genome shotgun (WGS) entry which is preliminary data.</text>
</comment>
<dbReference type="AlphaFoldDB" id="A0A3P3T9V3"/>
<feature type="domain" description="AP2/ERF" evidence="4">
    <location>
        <begin position="216"/>
        <end position="274"/>
    </location>
</feature>
<organism evidence="5 6">
    <name type="scientific">Paenibacillus oralis</name>
    <dbReference type="NCBI Taxonomy" id="2490856"/>
    <lineage>
        <taxon>Bacteria</taxon>
        <taxon>Bacillati</taxon>
        <taxon>Bacillota</taxon>
        <taxon>Bacilli</taxon>
        <taxon>Bacillales</taxon>
        <taxon>Paenibacillaceae</taxon>
        <taxon>Paenibacillus</taxon>
    </lineage>
</organism>
<dbReference type="InterPro" id="IPR036955">
    <property type="entry name" value="AP2/ERF_dom_sf"/>
</dbReference>
<dbReference type="GO" id="GO:0003677">
    <property type="term" value="F:DNA binding"/>
    <property type="evidence" value="ECO:0007669"/>
    <property type="project" value="UniProtKB-KW"/>
</dbReference>
<dbReference type="PROSITE" id="PS51032">
    <property type="entry name" value="AP2_ERF"/>
    <property type="match status" value="1"/>
</dbReference>
<accession>A0A3P3T9V3</accession>
<keyword evidence="6" id="KW-1185">Reference proteome</keyword>
<evidence type="ECO:0000259" key="4">
    <source>
        <dbReference type="PROSITE" id="PS51032"/>
    </source>
</evidence>
<evidence type="ECO:0000313" key="6">
    <source>
        <dbReference type="Proteomes" id="UP000267017"/>
    </source>
</evidence>
<keyword evidence="2" id="KW-0238">DNA-binding</keyword>
<evidence type="ECO:0000256" key="3">
    <source>
        <dbReference type="ARBA" id="ARBA00023163"/>
    </source>
</evidence>
<dbReference type="SUPFAM" id="SSF54171">
    <property type="entry name" value="DNA-binding domain"/>
    <property type="match status" value="1"/>
</dbReference>
<dbReference type="InterPro" id="IPR016177">
    <property type="entry name" value="DNA-bd_dom_sf"/>
</dbReference>
<dbReference type="InterPro" id="IPR001471">
    <property type="entry name" value="AP2/ERF_dom"/>
</dbReference>
<keyword evidence="3" id="KW-0804">Transcription</keyword>
<dbReference type="GO" id="GO:0003700">
    <property type="term" value="F:DNA-binding transcription factor activity"/>
    <property type="evidence" value="ECO:0007669"/>
    <property type="project" value="InterPro"/>
</dbReference>
<dbReference type="Gene3D" id="3.30.730.10">
    <property type="entry name" value="AP2/ERF domain"/>
    <property type="match status" value="1"/>
</dbReference>
<sequence length="275" mass="32013">MSSIKVEFPNGDYIFVSPQDQHLFEGKLIKRPDDSRNIIYSPVHKNNISIQRYILNPPKGFMGVQKIKDRYNFTRENLEIVDKRDAAKRQRQKYLERNPGRSKQPVYTTSDDKVIVHYSYGEDSFFIIDLEDQSKIEGFTFRKMGTPKRIEAIKEVDGVKTYRSLERLLLSTDKSSRVMQINKDLCDFTKSNLMIESKKRSQLQRGPNKTEGKSSQYKGVYQERKRKGIWRAKLVVDGIANHLGCFPTEIMAAQAYNKYAIELYGEGYVKLNEID</sequence>
<dbReference type="Proteomes" id="UP000267017">
    <property type="component" value="Unassembled WGS sequence"/>
</dbReference>